<dbReference type="InParanoid" id="A0A1H9KZV8"/>
<dbReference type="OrthoDB" id="6624543at2"/>
<name>A0A1H9KZV8_9BACT</name>
<sequence>MLLKLAIKKGINNNKSLLGLRAEIVAFRKEGGSQQEAKQVLSELRNDFMNNAEKEDRILELLDFVCGWCSPSLRVWEEE</sequence>
<dbReference type="Proteomes" id="UP000199021">
    <property type="component" value="Unassembled WGS sequence"/>
</dbReference>
<proteinExistence type="predicted"/>
<accession>A0A1H9KZV8</accession>
<evidence type="ECO:0000313" key="2">
    <source>
        <dbReference type="Proteomes" id="UP000199021"/>
    </source>
</evidence>
<dbReference type="RefSeq" id="WP_090171235.1">
    <property type="nucleotide sequence ID" value="NZ_FOFB01000022.1"/>
</dbReference>
<dbReference type="AlphaFoldDB" id="A0A1H9KZV8"/>
<keyword evidence="2" id="KW-1185">Reference proteome</keyword>
<dbReference type="EMBL" id="FOFB01000022">
    <property type="protein sequence ID" value="SER04598.1"/>
    <property type="molecule type" value="Genomic_DNA"/>
</dbReference>
<protein>
    <submittedName>
        <fullName evidence="1">Uncharacterized protein</fullName>
    </submittedName>
</protein>
<organism evidence="1 2">
    <name type="scientific">Neolewinella agarilytica</name>
    <dbReference type="NCBI Taxonomy" id="478744"/>
    <lineage>
        <taxon>Bacteria</taxon>
        <taxon>Pseudomonadati</taxon>
        <taxon>Bacteroidota</taxon>
        <taxon>Saprospiria</taxon>
        <taxon>Saprospirales</taxon>
        <taxon>Lewinellaceae</taxon>
        <taxon>Neolewinella</taxon>
    </lineage>
</organism>
<reference evidence="2" key="1">
    <citation type="submission" date="2016-10" db="EMBL/GenBank/DDBJ databases">
        <authorList>
            <person name="Varghese N."/>
            <person name="Submissions S."/>
        </authorList>
    </citation>
    <scope>NUCLEOTIDE SEQUENCE [LARGE SCALE GENOMIC DNA]</scope>
    <source>
        <strain evidence="2">DSM 24740</strain>
    </source>
</reference>
<gene>
    <name evidence="1" type="ORF">SAMN05444359_12261</name>
</gene>
<evidence type="ECO:0000313" key="1">
    <source>
        <dbReference type="EMBL" id="SER04598.1"/>
    </source>
</evidence>